<evidence type="ECO:0000313" key="3">
    <source>
        <dbReference type="Proteomes" id="UP000078354"/>
    </source>
</evidence>
<protein>
    <submittedName>
        <fullName evidence="2">Uncharacterized protein</fullName>
    </submittedName>
</protein>
<name>A0A191YQL9_9PSED</name>
<keyword evidence="3" id="KW-1185">Reference proteome</keyword>
<keyword evidence="1" id="KW-0812">Transmembrane</keyword>
<keyword evidence="1" id="KW-1133">Transmembrane helix</keyword>
<accession>A0A191YQL9</accession>
<dbReference type="AlphaFoldDB" id="A0A191YQL9"/>
<keyword evidence="1" id="KW-0472">Membrane</keyword>
<evidence type="ECO:0000256" key="1">
    <source>
        <dbReference type="SAM" id="Phobius"/>
    </source>
</evidence>
<reference evidence="2 3" key="1">
    <citation type="journal article" date="2018" name="Syst. Appl. Microbiol.">
        <title>Pseudomonas silesiensis sp. nov. strain A3T isolated from a biological pesticide sewage treatment plant and analysis of the complete genome sequence.</title>
        <authorList>
            <person name="Kaminski M.A."/>
            <person name="Furmanczyk E.M."/>
            <person name="Sobczak A."/>
            <person name="Dziembowski A."/>
            <person name="Lipinski L."/>
        </authorList>
    </citation>
    <scope>NUCLEOTIDE SEQUENCE [LARGE SCALE GENOMIC DNA]</scope>
    <source>
        <strain evidence="2 3">A3</strain>
    </source>
</reference>
<feature type="transmembrane region" description="Helical" evidence="1">
    <location>
        <begin position="29"/>
        <end position="50"/>
    </location>
</feature>
<organism evidence="2 3">
    <name type="scientific">Pseudomonas silesiensis</name>
    <dbReference type="NCBI Taxonomy" id="1853130"/>
    <lineage>
        <taxon>Bacteria</taxon>
        <taxon>Pseudomonadati</taxon>
        <taxon>Pseudomonadota</taxon>
        <taxon>Gammaproteobacteria</taxon>
        <taxon>Pseudomonadales</taxon>
        <taxon>Pseudomonadaceae</taxon>
        <taxon>Pseudomonas</taxon>
    </lineage>
</organism>
<dbReference type="Proteomes" id="UP000078354">
    <property type="component" value="Chromosome"/>
</dbReference>
<evidence type="ECO:0000313" key="2">
    <source>
        <dbReference type="EMBL" id="ANJ55172.1"/>
    </source>
</evidence>
<proteinExistence type="predicted"/>
<gene>
    <name evidence="2" type="ORF">PMA3_08360</name>
</gene>
<sequence>MTLLDQGIAIQLFFVSVTLQVELWSTFNILVWQMVVNLFPLAMVGVMEMLRNIFHLIINNEWYMQDV</sequence>
<dbReference type="KEGG" id="psil:PMA3_08360"/>
<dbReference type="EMBL" id="CP014870">
    <property type="protein sequence ID" value="ANJ55172.1"/>
    <property type="molecule type" value="Genomic_DNA"/>
</dbReference>